<keyword evidence="3" id="KW-1185">Reference proteome</keyword>
<dbReference type="Pfam" id="PF12006">
    <property type="entry name" value="DUF3500"/>
    <property type="match status" value="1"/>
</dbReference>
<evidence type="ECO:0000313" key="3">
    <source>
        <dbReference type="Proteomes" id="UP000236379"/>
    </source>
</evidence>
<dbReference type="PANTHER" id="PTHR37489">
    <property type="entry name" value="DUF3500 DOMAIN-CONTAINING PROTEIN"/>
    <property type="match status" value="1"/>
</dbReference>
<proteinExistence type="predicted"/>
<evidence type="ECO:0000256" key="1">
    <source>
        <dbReference type="SAM" id="SignalP"/>
    </source>
</evidence>
<feature type="non-terminal residue" evidence="2">
    <location>
        <position position="145"/>
    </location>
</feature>
<name>A0A2K3USA5_9DEIO</name>
<comment type="caution">
    <text evidence="2">The sequence shown here is derived from an EMBL/GenBank/DDBJ whole genome shotgun (WGS) entry which is preliminary data.</text>
</comment>
<organism evidence="2 3">
    <name type="scientific">Deinococcus koreensis</name>
    <dbReference type="NCBI Taxonomy" id="2054903"/>
    <lineage>
        <taxon>Bacteria</taxon>
        <taxon>Thermotogati</taxon>
        <taxon>Deinococcota</taxon>
        <taxon>Deinococci</taxon>
        <taxon>Deinococcales</taxon>
        <taxon>Deinococcaceae</taxon>
        <taxon>Deinococcus</taxon>
    </lineage>
</organism>
<dbReference type="PANTHER" id="PTHR37489:SF1">
    <property type="entry name" value="DUF3500 DOMAIN-CONTAINING PROTEIN"/>
    <property type="match status" value="1"/>
</dbReference>
<evidence type="ECO:0008006" key="4">
    <source>
        <dbReference type="Google" id="ProtNLM"/>
    </source>
</evidence>
<sequence>MKKTLLFTVPLLVTLAGPTALPALAQTATSKTLSADAQTTRVVKAATAFLNTLSAAQKKAVQFASTDSAQRARWSNFPTGIFQRAGVRYGDLSTAQRSALTALLGTVLSADGLKMVQQQMAADEVLKTTDGGGGGRLIFGSAEYY</sequence>
<feature type="chain" id="PRO_5014436607" description="DUF3500 domain-containing protein" evidence="1">
    <location>
        <begin position="26"/>
        <end position="145"/>
    </location>
</feature>
<reference evidence="2 3" key="1">
    <citation type="submission" date="2018-01" db="EMBL/GenBank/DDBJ databases">
        <title>Deinococcus koreensis sp. nov., a radiation-resistant bacterium isolated from river water.</title>
        <authorList>
            <person name="Choi A."/>
        </authorList>
    </citation>
    <scope>NUCLEOTIDE SEQUENCE [LARGE SCALE GENOMIC DNA]</scope>
    <source>
        <strain evidence="2 3">SJW1-2</strain>
    </source>
</reference>
<dbReference type="EMBL" id="PPPD01000004">
    <property type="protein sequence ID" value="PNY79408.1"/>
    <property type="molecule type" value="Genomic_DNA"/>
</dbReference>
<dbReference type="AlphaFoldDB" id="A0A2K3USA5"/>
<dbReference type="RefSeq" id="WP_133161890.1">
    <property type="nucleotide sequence ID" value="NZ_PPPD01000004.1"/>
</dbReference>
<evidence type="ECO:0000313" key="2">
    <source>
        <dbReference type="EMBL" id="PNY79408.1"/>
    </source>
</evidence>
<dbReference type="InterPro" id="IPR021889">
    <property type="entry name" value="DUF3500"/>
</dbReference>
<feature type="signal peptide" evidence="1">
    <location>
        <begin position="1"/>
        <end position="25"/>
    </location>
</feature>
<keyword evidence="1" id="KW-0732">Signal</keyword>
<gene>
    <name evidence="2" type="ORF">CVO96_20025</name>
</gene>
<accession>A0A2K3USA5</accession>
<protein>
    <recommendedName>
        <fullName evidence="4">DUF3500 domain-containing protein</fullName>
    </recommendedName>
</protein>
<dbReference type="OrthoDB" id="581140at2"/>
<dbReference type="Proteomes" id="UP000236379">
    <property type="component" value="Unassembled WGS sequence"/>
</dbReference>